<proteinExistence type="predicted"/>
<name>A0A0B8ZD37_9SPHN</name>
<feature type="domain" description="SnoaL-like" evidence="1">
    <location>
        <begin position="8"/>
        <end position="125"/>
    </location>
</feature>
<reference evidence="2 3" key="1">
    <citation type="submission" date="2014-10" db="EMBL/GenBank/DDBJ databases">
        <title>Draft genome sequence of Novosphingobium subterraneum DSM 12447.</title>
        <authorList>
            <person name="Gan H.M."/>
            <person name="Gan H.Y."/>
            <person name="Savka M.A."/>
        </authorList>
    </citation>
    <scope>NUCLEOTIDE SEQUENCE [LARGE SCALE GENOMIC DNA]</scope>
    <source>
        <strain evidence="2 3">DSM 12447</strain>
    </source>
</reference>
<organism evidence="2 3">
    <name type="scientific">Novosphingobium subterraneum</name>
    <dbReference type="NCBI Taxonomy" id="48936"/>
    <lineage>
        <taxon>Bacteria</taxon>
        <taxon>Pseudomonadati</taxon>
        <taxon>Pseudomonadota</taxon>
        <taxon>Alphaproteobacteria</taxon>
        <taxon>Sphingomonadales</taxon>
        <taxon>Sphingomonadaceae</taxon>
        <taxon>Novosphingobium</taxon>
    </lineage>
</organism>
<accession>A0A0B8ZD37</accession>
<evidence type="ECO:0000313" key="2">
    <source>
        <dbReference type="EMBL" id="KHS44151.1"/>
    </source>
</evidence>
<dbReference type="Proteomes" id="UP000031338">
    <property type="component" value="Unassembled WGS sequence"/>
</dbReference>
<evidence type="ECO:0000313" key="3">
    <source>
        <dbReference type="Proteomes" id="UP000031338"/>
    </source>
</evidence>
<dbReference type="SUPFAM" id="SSF54427">
    <property type="entry name" value="NTF2-like"/>
    <property type="match status" value="1"/>
</dbReference>
<protein>
    <recommendedName>
        <fullName evidence="1">SnoaL-like domain-containing protein</fullName>
    </recommendedName>
</protein>
<dbReference type="AlphaFoldDB" id="A0A0B8ZD37"/>
<dbReference type="InterPro" id="IPR032710">
    <property type="entry name" value="NTF2-like_dom_sf"/>
</dbReference>
<comment type="caution">
    <text evidence="2">The sequence shown here is derived from an EMBL/GenBank/DDBJ whole genome shotgun (WGS) entry which is preliminary data.</text>
</comment>
<dbReference type="PATRIC" id="fig|48936.3.peg.3383"/>
<dbReference type="RefSeq" id="WP_052242584.1">
    <property type="nucleotide sequence ID" value="NZ_JRVC01000018.1"/>
</dbReference>
<dbReference type="Gene3D" id="3.10.450.50">
    <property type="match status" value="1"/>
</dbReference>
<evidence type="ECO:0000259" key="1">
    <source>
        <dbReference type="Pfam" id="PF12680"/>
    </source>
</evidence>
<keyword evidence="3" id="KW-1185">Reference proteome</keyword>
<dbReference type="EMBL" id="JRVC01000018">
    <property type="protein sequence ID" value="KHS44151.1"/>
    <property type="molecule type" value="Genomic_DNA"/>
</dbReference>
<sequence>MLTREAYDRYVAAFNAKDYDAVADFYVDPPLMTFFGVDIRSRQALKDFYAFLHHHVKESVTVLNFACSDTLTAIDAVIRVEAVKDLSREALDARGMHGFFPIAVGEVQEMRQFIFYTIKDGLIERVECALAQA</sequence>
<dbReference type="Pfam" id="PF12680">
    <property type="entry name" value="SnoaL_2"/>
    <property type="match status" value="1"/>
</dbReference>
<gene>
    <name evidence="2" type="ORF">NJ75_03361</name>
</gene>
<dbReference type="STRING" id="48936.NJ75_03361"/>
<dbReference type="InterPro" id="IPR037401">
    <property type="entry name" value="SnoaL-like"/>
</dbReference>